<accession>A0A836D8H0</accession>
<dbReference type="Proteomes" id="UP000664991">
    <property type="component" value="Unassembled WGS sequence"/>
</dbReference>
<evidence type="ECO:0000313" key="3">
    <source>
        <dbReference type="Proteomes" id="UP000664991"/>
    </source>
</evidence>
<feature type="compositionally biased region" description="Gly residues" evidence="1">
    <location>
        <begin position="11"/>
        <end position="20"/>
    </location>
</feature>
<proteinExistence type="predicted"/>
<name>A0A836D8H0_SHEEP</name>
<dbReference type="EMBL" id="JAEMGP010000003">
    <property type="protein sequence ID" value="KAG5212782.1"/>
    <property type="molecule type" value="Genomic_DNA"/>
</dbReference>
<dbReference type="AlphaFoldDB" id="A0A836D8H0"/>
<evidence type="ECO:0000313" key="2">
    <source>
        <dbReference type="EMBL" id="KAG5212782.1"/>
    </source>
</evidence>
<reference evidence="2 3" key="1">
    <citation type="submission" date="2020-12" db="EMBL/GenBank/DDBJ databases">
        <title>De novo assembly of Tibetan sheep genome.</title>
        <authorList>
            <person name="Li X."/>
        </authorList>
    </citation>
    <scope>NUCLEOTIDE SEQUENCE [LARGE SCALE GENOMIC DNA]</scope>
    <source>
        <tissue evidence="2">Heart</tissue>
    </source>
</reference>
<sequence length="325" mass="34816">MGRAQRRLGGEAFGAGGRSGRGWVRAGPGLRGRSEGGSRGRSRSRGLETQSRFSDSELEGTLFDGDNSSYSEEDKREVHSESLVLKCEKNLFHVAWLSLYFVCVLRPLMAEVLLLGSVHTAVREAPTFVPLPSSFTGGSTISVCSLACVRVSWLVHCWSHWRPIAGPADCKVRTCTSASQNSAGPCQALMNRVGYEISETKTFLNLLNCDMQDQAQNPTVREEPEEGGGGCRLEGERRELGSASPGRLGLPIPSAGLHSGDTTFADPADCGDSASKSVEGQVDSKESVNSRWSTAGSALTFTLANCSGLFSSRHVALLCPVQTQR</sequence>
<organism evidence="2 3">
    <name type="scientific">Ovis aries</name>
    <name type="common">Sheep</name>
    <dbReference type="NCBI Taxonomy" id="9940"/>
    <lineage>
        <taxon>Eukaryota</taxon>
        <taxon>Metazoa</taxon>
        <taxon>Chordata</taxon>
        <taxon>Craniata</taxon>
        <taxon>Vertebrata</taxon>
        <taxon>Euteleostomi</taxon>
        <taxon>Mammalia</taxon>
        <taxon>Eutheria</taxon>
        <taxon>Laurasiatheria</taxon>
        <taxon>Artiodactyla</taxon>
        <taxon>Ruminantia</taxon>
        <taxon>Pecora</taxon>
        <taxon>Bovidae</taxon>
        <taxon>Caprinae</taxon>
        <taxon>Ovis</taxon>
    </lineage>
</organism>
<feature type="region of interest" description="Disordered" evidence="1">
    <location>
        <begin position="1"/>
        <end position="70"/>
    </location>
</feature>
<feature type="region of interest" description="Disordered" evidence="1">
    <location>
        <begin position="265"/>
        <end position="286"/>
    </location>
</feature>
<comment type="caution">
    <text evidence="2">The sequence shown here is derived from an EMBL/GenBank/DDBJ whole genome shotgun (WGS) entry which is preliminary data.</text>
</comment>
<feature type="region of interest" description="Disordered" evidence="1">
    <location>
        <begin position="216"/>
        <end position="236"/>
    </location>
</feature>
<evidence type="ECO:0000256" key="1">
    <source>
        <dbReference type="SAM" id="MobiDB-lite"/>
    </source>
</evidence>
<protein>
    <submittedName>
        <fullName evidence="2">Uncharacterized protein</fullName>
    </submittedName>
</protein>
<gene>
    <name evidence="2" type="ORF">JEQ12_015211</name>
</gene>